<name>A0A1M6ZHI7_9FIRM</name>
<accession>A0A1M6ZHI7</accession>
<evidence type="ECO:0000256" key="3">
    <source>
        <dbReference type="ARBA" id="ARBA00023211"/>
    </source>
</evidence>
<dbReference type="GO" id="GO:0008740">
    <property type="term" value="F:L-rhamnose isomerase activity"/>
    <property type="evidence" value="ECO:0007669"/>
    <property type="project" value="UniProtKB-UniRule"/>
</dbReference>
<protein>
    <recommendedName>
        <fullName evidence="6 7">L-rhamnose isomerase</fullName>
        <ecNumber evidence="6 7">5.3.1.14</ecNumber>
    </recommendedName>
</protein>
<dbReference type="PANTHER" id="PTHR30268:SF0">
    <property type="entry name" value="L-RHAMNOSE ISOMERASE"/>
    <property type="match status" value="1"/>
</dbReference>
<sequence>MTTKQRYESAKEIYKKIGVDTDEAISKIRKTSISMHCWQGDDVGGFEGAGQLSGGIQATGNYPGKARTPEELMADIDKALSLVPGKHRINLHASYAIFEPGEKVDRDKLEPKHFARWVEFAKERGLGLDFNPTYFAHPKAEGLTLSSEKEEIRKFWIDHGKACVRIAEYFATELGTHCLLNIWIPDGFKDIPADRLGPRARLKDSLDQITSVEYDKSKVYIAVESKVFGIGLEACTVGSHEFYMNYAAKNDLLCLLDNGHYHPTEVVSDKIPSMLLFSDKLALHVTRPIRWDSDHVVLFDDETKEIAKEIVRCNALDRVLIGLDFFDASINRISAWVVGMRNMIKALLYAALQPAEKLAGLQNERSFTELMMLMEELKSYPFGDVWDYYCELNEVPEREEWFTTVSDYEKDVLSNRK</sequence>
<evidence type="ECO:0000313" key="9">
    <source>
        <dbReference type="Proteomes" id="UP000184386"/>
    </source>
</evidence>
<dbReference type="GO" id="GO:0019301">
    <property type="term" value="P:rhamnose catabolic process"/>
    <property type="evidence" value="ECO:0007669"/>
    <property type="project" value="UniProtKB-UniRule"/>
</dbReference>
<keyword evidence="1 6" id="KW-0963">Cytoplasm</keyword>
<keyword evidence="9" id="KW-1185">Reference proteome</keyword>
<dbReference type="NCBIfam" id="NF002203">
    <property type="entry name" value="PRK01076.1"/>
    <property type="match status" value="1"/>
</dbReference>
<dbReference type="UniPathway" id="UPA00541">
    <property type="reaction ID" value="UER00601"/>
</dbReference>
<evidence type="ECO:0000256" key="6">
    <source>
        <dbReference type="HAMAP-Rule" id="MF_00541"/>
    </source>
</evidence>
<proteinExistence type="inferred from homology"/>
<reference evidence="8 9" key="1">
    <citation type="submission" date="2016-11" db="EMBL/GenBank/DDBJ databases">
        <authorList>
            <person name="Jaros S."/>
            <person name="Januszkiewicz K."/>
            <person name="Wedrychowicz H."/>
        </authorList>
    </citation>
    <scope>NUCLEOTIDE SEQUENCE [LARGE SCALE GENOMIC DNA]</scope>
    <source>
        <strain evidence="8 9">DSM 15929</strain>
    </source>
</reference>
<comment type="similarity">
    <text evidence="6">Belongs to the rhamnose isomerase family.</text>
</comment>
<comment type="pathway">
    <text evidence="6">Carbohydrate degradation; L-rhamnose degradation; glycerone phosphate from L-rhamnose: step 1/3.</text>
</comment>
<evidence type="ECO:0000256" key="1">
    <source>
        <dbReference type="ARBA" id="ARBA00022490"/>
    </source>
</evidence>
<dbReference type="InterPro" id="IPR036237">
    <property type="entry name" value="Xyl_isomerase-like_sf"/>
</dbReference>
<dbReference type="Gene3D" id="3.20.20.150">
    <property type="entry name" value="Divalent-metal-dependent TIM barrel enzymes"/>
    <property type="match status" value="1"/>
</dbReference>
<evidence type="ECO:0000256" key="5">
    <source>
        <dbReference type="ARBA" id="ARBA00023308"/>
    </source>
</evidence>
<dbReference type="EC" id="5.3.1.14" evidence="6 7"/>
<keyword evidence="2 6" id="KW-0479">Metal-binding</keyword>
<dbReference type="PANTHER" id="PTHR30268">
    <property type="entry name" value="L-RHAMNOSE ISOMERASE"/>
    <property type="match status" value="1"/>
</dbReference>
<keyword evidence="5 6" id="KW-0684">Rhamnose metabolism</keyword>
<feature type="binding site" evidence="6">
    <location>
        <position position="292"/>
    </location>
    <ligand>
        <name>Mn(2+)</name>
        <dbReference type="ChEBI" id="CHEBI:29035"/>
    </ligand>
</feature>
<dbReference type="GO" id="GO:0005737">
    <property type="term" value="C:cytoplasm"/>
    <property type="evidence" value="ECO:0007669"/>
    <property type="project" value="UniProtKB-SubCell"/>
</dbReference>
<dbReference type="GO" id="GO:0019324">
    <property type="term" value="P:L-lyxose metabolic process"/>
    <property type="evidence" value="ECO:0007669"/>
    <property type="project" value="TreeGrafter"/>
</dbReference>
<evidence type="ECO:0000256" key="4">
    <source>
        <dbReference type="ARBA" id="ARBA00023235"/>
    </source>
</evidence>
<dbReference type="STRING" id="1121322.SAMN02745136_04572"/>
<dbReference type="EMBL" id="FRAC01000029">
    <property type="protein sequence ID" value="SHL29900.1"/>
    <property type="molecule type" value="Genomic_DNA"/>
</dbReference>
<dbReference type="NCBIfam" id="TIGR01748">
    <property type="entry name" value="rhaA"/>
    <property type="match status" value="1"/>
</dbReference>
<comment type="catalytic activity">
    <reaction evidence="6">
        <text>L-rhamnopyranose = L-rhamnulose</text>
        <dbReference type="Rhea" id="RHEA:23160"/>
        <dbReference type="ChEBI" id="CHEBI:17897"/>
        <dbReference type="ChEBI" id="CHEBI:62346"/>
        <dbReference type="EC" id="5.3.1.14"/>
    </reaction>
</comment>
<dbReference type="AlphaFoldDB" id="A0A1M6ZHI7"/>
<comment type="subcellular location">
    <subcellularLocation>
        <location evidence="6">Cytoplasm</location>
    </subcellularLocation>
</comment>
<organism evidence="8 9">
    <name type="scientific">Anaerocolumna jejuensis DSM 15929</name>
    <dbReference type="NCBI Taxonomy" id="1121322"/>
    <lineage>
        <taxon>Bacteria</taxon>
        <taxon>Bacillati</taxon>
        <taxon>Bacillota</taxon>
        <taxon>Clostridia</taxon>
        <taxon>Lachnospirales</taxon>
        <taxon>Lachnospiraceae</taxon>
        <taxon>Anaerocolumna</taxon>
    </lineage>
</organism>
<gene>
    <name evidence="6" type="primary">rhaA</name>
    <name evidence="8" type="ORF">SAMN02745136_04572</name>
</gene>
<feature type="binding site" evidence="6">
    <location>
        <position position="294"/>
    </location>
    <ligand>
        <name>Mn(2+)</name>
        <dbReference type="ChEBI" id="CHEBI:29035"/>
    </ligand>
</feature>
<dbReference type="GO" id="GO:0030145">
    <property type="term" value="F:manganese ion binding"/>
    <property type="evidence" value="ECO:0007669"/>
    <property type="project" value="UniProtKB-UniRule"/>
</dbReference>
<keyword evidence="3 6" id="KW-0464">Manganese</keyword>
<evidence type="ECO:0000256" key="7">
    <source>
        <dbReference type="NCBIfam" id="TIGR01748"/>
    </source>
</evidence>
<dbReference type="InterPro" id="IPR009308">
    <property type="entry name" value="Rhamnose_isomerase"/>
</dbReference>
<evidence type="ECO:0000313" key="8">
    <source>
        <dbReference type="EMBL" id="SHL29900.1"/>
    </source>
</evidence>
<dbReference type="Proteomes" id="UP000184386">
    <property type="component" value="Unassembled WGS sequence"/>
</dbReference>
<dbReference type="Pfam" id="PF06134">
    <property type="entry name" value="RhaA"/>
    <property type="match status" value="1"/>
</dbReference>
<feature type="binding site" evidence="6">
    <location>
        <position position="260"/>
    </location>
    <ligand>
        <name>Mn(2+)</name>
        <dbReference type="ChEBI" id="CHEBI:29035"/>
    </ligand>
</feature>
<keyword evidence="4 6" id="KW-0413">Isomerase</keyword>
<dbReference type="SUPFAM" id="SSF51658">
    <property type="entry name" value="Xylose isomerase-like"/>
    <property type="match status" value="1"/>
</dbReference>
<dbReference type="HAMAP" id="MF_00541">
    <property type="entry name" value="RhaA"/>
    <property type="match status" value="1"/>
</dbReference>
<comment type="cofactor">
    <cofactor evidence="6">
        <name>Mn(2+)</name>
        <dbReference type="ChEBI" id="CHEBI:29035"/>
    </cofactor>
    <text evidence="6">Binds 1 Mn(2+) ion per subunit.</text>
</comment>
<comment type="function">
    <text evidence="6">Catalyzes the interconversion of L-rhamnose and L-rhamnulose.</text>
</comment>
<evidence type="ECO:0000256" key="2">
    <source>
        <dbReference type="ARBA" id="ARBA00022723"/>
    </source>
</evidence>
<dbReference type="OrthoDB" id="9766697at2"/>
<dbReference type="RefSeq" id="WP_073279349.1">
    <property type="nucleotide sequence ID" value="NZ_FRAC01000029.1"/>
</dbReference>
<dbReference type="InterPro" id="IPR050337">
    <property type="entry name" value="L-rhamnose_isomerase"/>
</dbReference>